<sequence>MANHVNLHPVQGQDANTKSITGIRRIESQRNNLIADYALFRGALKCLDNLDETKWPTLELKDMFRKPTKKHRSPGDSRVLEGSLWGMTNAGHSSWVATNASTQLSGYEMAKNLEELNSSVGEDPTFDTRNLEYTDVYALSEVDTGILPRAELAFKKTPEILEHAEKPGVNTDGWIWTAGQLTNMSLKEIELWEDTSMFLLGC</sequence>
<dbReference type="Proteomes" id="UP000772434">
    <property type="component" value="Unassembled WGS sequence"/>
</dbReference>
<dbReference type="AlphaFoldDB" id="A0A9P5PAQ8"/>
<dbReference type="OrthoDB" id="3053737at2759"/>
<keyword evidence="2" id="KW-1185">Reference proteome</keyword>
<dbReference type="EMBL" id="JADNRY010000283">
    <property type="protein sequence ID" value="KAF9059707.1"/>
    <property type="molecule type" value="Genomic_DNA"/>
</dbReference>
<protein>
    <submittedName>
        <fullName evidence="1">Uncharacterized protein</fullName>
    </submittedName>
</protein>
<name>A0A9P5PAQ8_9AGAR</name>
<gene>
    <name evidence="1" type="ORF">BDP27DRAFT_1371194</name>
</gene>
<comment type="caution">
    <text evidence="1">The sequence shown here is derived from an EMBL/GenBank/DDBJ whole genome shotgun (WGS) entry which is preliminary data.</text>
</comment>
<organism evidence="1 2">
    <name type="scientific">Rhodocollybia butyracea</name>
    <dbReference type="NCBI Taxonomy" id="206335"/>
    <lineage>
        <taxon>Eukaryota</taxon>
        <taxon>Fungi</taxon>
        <taxon>Dikarya</taxon>
        <taxon>Basidiomycota</taxon>
        <taxon>Agaricomycotina</taxon>
        <taxon>Agaricomycetes</taxon>
        <taxon>Agaricomycetidae</taxon>
        <taxon>Agaricales</taxon>
        <taxon>Marasmiineae</taxon>
        <taxon>Omphalotaceae</taxon>
        <taxon>Rhodocollybia</taxon>
    </lineage>
</organism>
<evidence type="ECO:0000313" key="2">
    <source>
        <dbReference type="Proteomes" id="UP000772434"/>
    </source>
</evidence>
<evidence type="ECO:0000313" key="1">
    <source>
        <dbReference type="EMBL" id="KAF9059707.1"/>
    </source>
</evidence>
<proteinExistence type="predicted"/>
<reference evidence="1" key="1">
    <citation type="submission" date="2020-11" db="EMBL/GenBank/DDBJ databases">
        <authorList>
            <consortium name="DOE Joint Genome Institute"/>
            <person name="Ahrendt S."/>
            <person name="Riley R."/>
            <person name="Andreopoulos W."/>
            <person name="Labutti K."/>
            <person name="Pangilinan J."/>
            <person name="Ruiz-Duenas F.J."/>
            <person name="Barrasa J.M."/>
            <person name="Sanchez-Garcia M."/>
            <person name="Camarero S."/>
            <person name="Miyauchi S."/>
            <person name="Serrano A."/>
            <person name="Linde D."/>
            <person name="Babiker R."/>
            <person name="Drula E."/>
            <person name="Ayuso-Fernandez I."/>
            <person name="Pacheco R."/>
            <person name="Padilla G."/>
            <person name="Ferreira P."/>
            <person name="Barriuso J."/>
            <person name="Kellner H."/>
            <person name="Castanera R."/>
            <person name="Alfaro M."/>
            <person name="Ramirez L."/>
            <person name="Pisabarro A.G."/>
            <person name="Kuo A."/>
            <person name="Tritt A."/>
            <person name="Lipzen A."/>
            <person name="He G."/>
            <person name="Yan M."/>
            <person name="Ng V."/>
            <person name="Cullen D."/>
            <person name="Martin F."/>
            <person name="Rosso M.-N."/>
            <person name="Henrissat B."/>
            <person name="Hibbett D."/>
            <person name="Martinez A.T."/>
            <person name="Grigoriev I.V."/>
        </authorList>
    </citation>
    <scope>NUCLEOTIDE SEQUENCE</scope>
    <source>
        <strain evidence="1">AH 40177</strain>
    </source>
</reference>
<accession>A0A9P5PAQ8</accession>